<evidence type="ECO:0000259" key="7">
    <source>
        <dbReference type="SMART" id="SM00014"/>
    </source>
</evidence>
<accession>A0A7H0VEV3</accession>
<evidence type="ECO:0000313" key="8">
    <source>
        <dbReference type="EMBL" id="QNR24251.1"/>
    </source>
</evidence>
<dbReference type="GO" id="GO:0005886">
    <property type="term" value="C:plasma membrane"/>
    <property type="evidence" value="ECO:0007669"/>
    <property type="project" value="UniProtKB-SubCell"/>
</dbReference>
<dbReference type="Gene3D" id="1.20.144.10">
    <property type="entry name" value="Phosphatidic acid phosphatase type 2/haloperoxidase"/>
    <property type="match status" value="1"/>
</dbReference>
<feature type="domain" description="Phosphatidic acid phosphatase type 2/haloperoxidase" evidence="7">
    <location>
        <begin position="104"/>
        <end position="215"/>
    </location>
</feature>
<dbReference type="InterPro" id="IPR036938">
    <property type="entry name" value="PAP2/HPO_sf"/>
</dbReference>
<evidence type="ECO:0000256" key="3">
    <source>
        <dbReference type="ARBA" id="ARBA00022692"/>
    </source>
</evidence>
<dbReference type="SMART" id="SM00014">
    <property type="entry name" value="acidPPc"/>
    <property type="match status" value="1"/>
</dbReference>
<dbReference type="PANTHER" id="PTHR14969">
    <property type="entry name" value="SPHINGOSINE-1-PHOSPHATE PHOSPHOHYDROLASE"/>
    <property type="match status" value="1"/>
</dbReference>
<dbReference type="Proteomes" id="UP000516305">
    <property type="component" value="Chromosome"/>
</dbReference>
<proteinExistence type="predicted"/>
<dbReference type="InterPro" id="IPR000326">
    <property type="entry name" value="PAP2/HPO"/>
</dbReference>
<dbReference type="Pfam" id="PF01569">
    <property type="entry name" value="PAP2"/>
    <property type="match status" value="1"/>
</dbReference>
<keyword evidence="6" id="KW-0472">Membrane</keyword>
<dbReference type="AlphaFoldDB" id="A0A7H0VEV3"/>
<dbReference type="PANTHER" id="PTHR14969:SF62">
    <property type="entry name" value="DECAPRENYLPHOSPHORYL-5-PHOSPHORIBOSE PHOSPHATASE RV3807C-RELATED"/>
    <property type="match status" value="1"/>
</dbReference>
<sequence>MHAQFSIVQDSWQNAKQWGQAESYSSADAWYWAAGGIAIGAVMLADEPIQNALQWSDPETADVLNPFMEPFGNPMVMGSISALGYLGAWAFKNPEIQDLSSVALQSMLSAGIVAMALKITFHRERPEEQWINDPYVFHGPSLARNHLSFPSGHSATAFALASSISVFYNDPLYLAIPLYSIAGLTAWQRVFAQKHWPSDVVAGALIGTFIGRKIGKWQRVRSSKLSLEPSILFGTYSGMSLKWQLDPISVRSEKPF</sequence>
<evidence type="ECO:0000256" key="2">
    <source>
        <dbReference type="ARBA" id="ARBA00022475"/>
    </source>
</evidence>
<dbReference type="RefSeq" id="WP_210758780.1">
    <property type="nucleotide sequence ID" value="NZ_CP060139.1"/>
</dbReference>
<keyword evidence="4" id="KW-0378">Hydrolase</keyword>
<dbReference type="GO" id="GO:0016787">
    <property type="term" value="F:hydrolase activity"/>
    <property type="evidence" value="ECO:0007669"/>
    <property type="project" value="UniProtKB-KW"/>
</dbReference>
<reference evidence="8 9" key="1">
    <citation type="submission" date="2020-08" db="EMBL/GenBank/DDBJ databases">
        <title>Croceimicrobium hydrocarbonivorans gen. nov., sp. nov., a novel marine bacterium isolated from a bacterial consortium that degrades polyethylene terephthalate.</title>
        <authorList>
            <person name="Liu R."/>
        </authorList>
    </citation>
    <scope>NUCLEOTIDE SEQUENCE [LARGE SCALE GENOMIC DNA]</scope>
    <source>
        <strain evidence="8 9">A20-9</strain>
    </source>
</reference>
<gene>
    <name evidence="8" type="ORF">H4K34_18075</name>
</gene>
<comment type="subcellular location">
    <subcellularLocation>
        <location evidence="1">Cell membrane</location>
        <topology evidence="1">Multi-pass membrane protein</topology>
    </subcellularLocation>
</comment>
<evidence type="ECO:0000256" key="5">
    <source>
        <dbReference type="ARBA" id="ARBA00022989"/>
    </source>
</evidence>
<keyword evidence="3" id="KW-0812">Transmembrane</keyword>
<keyword evidence="2" id="KW-1003">Cell membrane</keyword>
<evidence type="ECO:0000256" key="6">
    <source>
        <dbReference type="ARBA" id="ARBA00023136"/>
    </source>
</evidence>
<name>A0A7H0VEV3_9FLAO</name>
<keyword evidence="5" id="KW-1133">Transmembrane helix</keyword>
<dbReference type="SUPFAM" id="SSF48317">
    <property type="entry name" value="Acid phosphatase/Vanadium-dependent haloperoxidase"/>
    <property type="match status" value="1"/>
</dbReference>
<dbReference type="KEGG" id="chyd:H4K34_18075"/>
<dbReference type="EMBL" id="CP060139">
    <property type="protein sequence ID" value="QNR24251.1"/>
    <property type="molecule type" value="Genomic_DNA"/>
</dbReference>
<protein>
    <submittedName>
        <fullName evidence="8">Phosphatase PAP2 family protein</fullName>
    </submittedName>
</protein>
<evidence type="ECO:0000256" key="4">
    <source>
        <dbReference type="ARBA" id="ARBA00022801"/>
    </source>
</evidence>
<organism evidence="8 9">
    <name type="scientific">Croceimicrobium hydrocarbonivorans</name>
    <dbReference type="NCBI Taxonomy" id="2761580"/>
    <lineage>
        <taxon>Bacteria</taxon>
        <taxon>Pseudomonadati</taxon>
        <taxon>Bacteroidota</taxon>
        <taxon>Flavobacteriia</taxon>
        <taxon>Flavobacteriales</taxon>
        <taxon>Owenweeksiaceae</taxon>
        <taxon>Croceimicrobium</taxon>
    </lineage>
</organism>
<evidence type="ECO:0000313" key="9">
    <source>
        <dbReference type="Proteomes" id="UP000516305"/>
    </source>
</evidence>
<dbReference type="CDD" id="cd03394">
    <property type="entry name" value="PAP2_like_5"/>
    <property type="match status" value="1"/>
</dbReference>
<keyword evidence="9" id="KW-1185">Reference proteome</keyword>
<evidence type="ECO:0000256" key="1">
    <source>
        <dbReference type="ARBA" id="ARBA00004651"/>
    </source>
</evidence>